<keyword evidence="2" id="KW-1185">Reference proteome</keyword>
<dbReference type="AlphaFoldDB" id="A0A318S281"/>
<accession>A0A318S281</accession>
<protein>
    <submittedName>
        <fullName evidence="1">Uncharacterized protein</fullName>
    </submittedName>
</protein>
<comment type="caution">
    <text evidence="1">The sequence shown here is derived from an EMBL/GenBank/DDBJ whole genome shotgun (WGS) entry which is preliminary data.</text>
</comment>
<dbReference type="EMBL" id="QJSX01000022">
    <property type="protein sequence ID" value="PYE49479.1"/>
    <property type="molecule type" value="Genomic_DNA"/>
</dbReference>
<reference evidence="1 2" key="1">
    <citation type="submission" date="2018-06" db="EMBL/GenBank/DDBJ databases">
        <title>Genomic Encyclopedia of Type Strains, Phase IV (KMG-IV): sequencing the most valuable type-strain genomes for metagenomic binning, comparative biology and taxonomic classification.</title>
        <authorList>
            <person name="Goeker M."/>
        </authorList>
    </citation>
    <scope>NUCLEOTIDE SEQUENCE [LARGE SCALE GENOMIC DNA]</scope>
    <source>
        <strain evidence="1 2">DSM 18048</strain>
    </source>
</reference>
<proteinExistence type="predicted"/>
<name>A0A318S281_9DEIO</name>
<evidence type="ECO:0000313" key="1">
    <source>
        <dbReference type="EMBL" id="PYE49479.1"/>
    </source>
</evidence>
<dbReference type="Proteomes" id="UP000248326">
    <property type="component" value="Unassembled WGS sequence"/>
</dbReference>
<gene>
    <name evidence="1" type="ORF">DES52_12225</name>
</gene>
<sequence>MSGKTYPIFQSLFERRILPMIELLSSEELTSEQLEKLRWLSTLKFDVYLVKPYGQEPGKVIALTGPDADLSKLLGKALEWMNVLQGHT</sequence>
<evidence type="ECO:0000313" key="2">
    <source>
        <dbReference type="Proteomes" id="UP000248326"/>
    </source>
</evidence>
<organism evidence="1 2">
    <name type="scientific">Deinococcus yavapaiensis KR-236</name>
    <dbReference type="NCBI Taxonomy" id="694435"/>
    <lineage>
        <taxon>Bacteria</taxon>
        <taxon>Thermotogati</taxon>
        <taxon>Deinococcota</taxon>
        <taxon>Deinococci</taxon>
        <taxon>Deinococcales</taxon>
        <taxon>Deinococcaceae</taxon>
        <taxon>Deinococcus</taxon>
    </lineage>
</organism>